<dbReference type="EC" id="6.1.1.20" evidence="12"/>
<evidence type="ECO:0000256" key="6">
    <source>
        <dbReference type="ARBA" id="ARBA00022723"/>
    </source>
</evidence>
<evidence type="ECO:0000256" key="11">
    <source>
        <dbReference type="ARBA" id="ARBA00023146"/>
    </source>
</evidence>
<dbReference type="FunFam" id="3.50.40.10:FF:000003">
    <property type="entry name" value="Phenylalanine--tRNA ligase beta subunit"/>
    <property type="match status" value="1"/>
</dbReference>
<dbReference type="GO" id="GO:0006432">
    <property type="term" value="P:phenylalanyl-tRNA aminoacylation"/>
    <property type="evidence" value="ECO:0007669"/>
    <property type="project" value="UniProtKB-UniRule"/>
</dbReference>
<dbReference type="InterPro" id="IPR045060">
    <property type="entry name" value="Phe-tRNA-ligase_IIc_bsu"/>
</dbReference>
<comment type="catalytic activity">
    <reaction evidence="12">
        <text>tRNA(Phe) + L-phenylalanine + ATP = L-phenylalanyl-tRNA(Phe) + AMP + diphosphate + H(+)</text>
        <dbReference type="Rhea" id="RHEA:19413"/>
        <dbReference type="Rhea" id="RHEA-COMP:9668"/>
        <dbReference type="Rhea" id="RHEA-COMP:9699"/>
        <dbReference type="ChEBI" id="CHEBI:15378"/>
        <dbReference type="ChEBI" id="CHEBI:30616"/>
        <dbReference type="ChEBI" id="CHEBI:33019"/>
        <dbReference type="ChEBI" id="CHEBI:58095"/>
        <dbReference type="ChEBI" id="CHEBI:78442"/>
        <dbReference type="ChEBI" id="CHEBI:78531"/>
        <dbReference type="ChEBI" id="CHEBI:456215"/>
        <dbReference type="EC" id="6.1.1.20"/>
    </reaction>
</comment>
<dbReference type="GO" id="GO:0004826">
    <property type="term" value="F:phenylalanine-tRNA ligase activity"/>
    <property type="evidence" value="ECO:0007669"/>
    <property type="project" value="UniProtKB-UniRule"/>
</dbReference>
<dbReference type="InterPro" id="IPR022918">
    <property type="entry name" value="Phe_tRNA_ligase_beta2_arc"/>
</dbReference>
<evidence type="ECO:0000256" key="9">
    <source>
        <dbReference type="ARBA" id="ARBA00022842"/>
    </source>
</evidence>
<dbReference type="GO" id="GO:0009328">
    <property type="term" value="C:phenylalanine-tRNA ligase complex"/>
    <property type="evidence" value="ECO:0007669"/>
    <property type="project" value="TreeGrafter"/>
</dbReference>
<evidence type="ECO:0000256" key="7">
    <source>
        <dbReference type="ARBA" id="ARBA00022741"/>
    </source>
</evidence>
<dbReference type="NCBIfam" id="TIGR00471">
    <property type="entry name" value="pheT_arch"/>
    <property type="match status" value="1"/>
</dbReference>
<gene>
    <name evidence="12" type="primary">pheT</name>
    <name evidence="14" type="ORF">EF806_02590</name>
</gene>
<evidence type="ECO:0000256" key="12">
    <source>
        <dbReference type="HAMAP-Rule" id="MF_00284"/>
    </source>
</evidence>
<dbReference type="Pfam" id="PF17759">
    <property type="entry name" value="tRNA_synthFbeta"/>
    <property type="match status" value="1"/>
</dbReference>
<accession>A0A520KSP8</accession>
<dbReference type="SUPFAM" id="SSF55681">
    <property type="entry name" value="Class II aaRS and biotin synthetases"/>
    <property type="match status" value="1"/>
</dbReference>
<evidence type="ECO:0000313" key="14">
    <source>
        <dbReference type="EMBL" id="RZN64949.1"/>
    </source>
</evidence>
<dbReference type="InterPro" id="IPR005147">
    <property type="entry name" value="tRNA_synthase_B5-dom"/>
</dbReference>
<keyword evidence="11 12" id="KW-0030">Aminoacyl-tRNA synthetase</keyword>
<feature type="domain" description="B5" evidence="13">
    <location>
        <begin position="269"/>
        <end position="344"/>
    </location>
</feature>
<comment type="similarity">
    <text evidence="3 12">Belongs to the phenylalanyl-tRNA synthetase beta subunit family. Type 2 subfamily.</text>
</comment>
<dbReference type="Proteomes" id="UP000317158">
    <property type="component" value="Unassembled WGS sequence"/>
</dbReference>
<protein>
    <recommendedName>
        <fullName evidence="12">Phenylalanine--tRNA ligase beta subunit</fullName>
        <ecNumber evidence="12">6.1.1.20</ecNumber>
    </recommendedName>
    <alternativeName>
        <fullName evidence="12">Phenylalanyl-tRNA synthetase beta subunit</fullName>
        <shortName evidence="12">PheRS</shortName>
    </alternativeName>
</protein>
<dbReference type="Gene3D" id="3.30.930.10">
    <property type="entry name" value="Bira Bifunctional Protein, Domain 2"/>
    <property type="match status" value="1"/>
</dbReference>
<dbReference type="InterPro" id="IPR020825">
    <property type="entry name" value="Phe-tRNA_synthase-like_B3/B4"/>
</dbReference>
<dbReference type="SMART" id="SM00874">
    <property type="entry name" value="B5"/>
    <property type="match status" value="1"/>
</dbReference>
<feature type="binding site" evidence="12">
    <location>
        <position position="328"/>
    </location>
    <ligand>
        <name>Mg(2+)</name>
        <dbReference type="ChEBI" id="CHEBI:18420"/>
        <note>shared with alpha subunit</note>
    </ligand>
</feature>
<comment type="caution">
    <text evidence="14">The sequence shown here is derived from an EMBL/GenBank/DDBJ whole genome shotgun (WGS) entry which is preliminary data.</text>
</comment>
<feature type="binding site" evidence="12">
    <location>
        <position position="322"/>
    </location>
    <ligand>
        <name>Mg(2+)</name>
        <dbReference type="ChEBI" id="CHEBI:18420"/>
        <note>shared with alpha subunit</note>
    </ligand>
</feature>
<proteinExistence type="inferred from homology"/>
<evidence type="ECO:0000256" key="2">
    <source>
        <dbReference type="ARBA" id="ARBA00004496"/>
    </source>
</evidence>
<dbReference type="CDD" id="cd00769">
    <property type="entry name" value="PheRS_beta_core"/>
    <property type="match status" value="1"/>
</dbReference>
<dbReference type="InterPro" id="IPR009061">
    <property type="entry name" value="DNA-bd_dom_put_sf"/>
</dbReference>
<keyword evidence="10 12" id="KW-0648">Protein biosynthesis</keyword>
<dbReference type="InterPro" id="IPR041616">
    <property type="entry name" value="PheRS_beta_core"/>
</dbReference>
<dbReference type="PANTHER" id="PTHR10947">
    <property type="entry name" value="PHENYLALANYL-TRNA SYNTHETASE BETA CHAIN AND LEUCINE-RICH REPEAT-CONTAINING PROTEIN 47"/>
    <property type="match status" value="1"/>
</dbReference>
<evidence type="ECO:0000256" key="8">
    <source>
        <dbReference type="ARBA" id="ARBA00022840"/>
    </source>
</evidence>
<keyword evidence="8 12" id="KW-0067">ATP-binding</keyword>
<sequence length="540" mass="61849">MPVVSLPYEDLERLVGVPRELIIEKIPFLGADIERIEEDRLDVEFFPNRPDLYSVEGVARAIKGFLSIEEGAKYYRLYDSDVELNVDDKVIPIRPYIAVAIVKDVLFTESSIKSIMNLQEHLHKGLGRNRKKLAIGLHDLSKVSPPFTYTAVSPSFSFIPLDFDEEMSMQEVLSRHPKGIKYGSIFENFSLYPVILDSNDNVLSFPPIINAELTRVSEDTKNLFIDVTGTDPIVFKALNIVLSAIYERGCNLYSVCIKREGKNIKSPDMSYKEININIEEFRSLIGVDFTESTIIKSLKRLRYDAEIKDKMVHVKIPPYRTDILHSRDVIEDAAIGYGYDNIKSEFPITFSIGKSDDIEILSRKLSDVMVGLGFFEVMTFTLTNRDKEFSLMRREEIPGYIVLKNPISTEHTMLRGSLLPNLMEFLSYNKHRELPQKIFEIGDIVLDEKTLQNLAFVSMHSNAEFAEIRSYLDALFREIGIDVDLKESNDPAFLNGRRGDIFYKNKKIGVFGEFHPEVIWNFQLDHPTIGMEININNLTI</sequence>
<dbReference type="InterPro" id="IPR045864">
    <property type="entry name" value="aa-tRNA-synth_II/BPL/LPL"/>
</dbReference>
<dbReference type="GO" id="GO:0005524">
    <property type="term" value="F:ATP binding"/>
    <property type="evidence" value="ECO:0007669"/>
    <property type="project" value="UniProtKB-UniRule"/>
</dbReference>
<name>A0A520KSP8_METT2</name>
<reference evidence="14 15" key="1">
    <citation type="journal article" date="2019" name="Nat. Microbiol.">
        <title>Wide diversity of methane and short-chain alkane metabolisms in uncultured archaea.</title>
        <authorList>
            <person name="Borrel G."/>
            <person name="Adam P.S."/>
            <person name="McKay L.J."/>
            <person name="Chen L.X."/>
            <person name="Sierra-Garcia I.N."/>
            <person name="Sieber C.M."/>
            <person name="Letourneur Q."/>
            <person name="Ghozlane A."/>
            <person name="Andersen G.L."/>
            <person name="Li W.J."/>
            <person name="Hallam S.J."/>
            <person name="Muyzer G."/>
            <person name="de Oliveira V.M."/>
            <person name="Inskeep W.P."/>
            <person name="Banfield J.F."/>
            <person name="Gribaldo S."/>
        </authorList>
    </citation>
    <scope>NUCLEOTIDE SEQUENCE [LARGE SCALE GENOMIC DNA]</scope>
    <source>
        <strain evidence="14">NM1a</strain>
    </source>
</reference>
<keyword evidence="5 12" id="KW-0436">Ligase</keyword>
<evidence type="ECO:0000256" key="5">
    <source>
        <dbReference type="ARBA" id="ARBA00022598"/>
    </source>
</evidence>
<dbReference type="AlphaFoldDB" id="A0A520KSP8"/>
<evidence type="ECO:0000256" key="3">
    <source>
        <dbReference type="ARBA" id="ARBA00007438"/>
    </source>
</evidence>
<organism evidence="14 15">
    <name type="scientific">Methanoliparum thermophilum</name>
    <dbReference type="NCBI Taxonomy" id="2491083"/>
    <lineage>
        <taxon>Archaea</taxon>
        <taxon>Methanobacteriati</taxon>
        <taxon>Methanobacteriota</taxon>
        <taxon>Candidatus Methanoliparia</taxon>
        <taxon>Candidatus Methanoliparales</taxon>
        <taxon>Candidatus Methanoliparaceae</taxon>
        <taxon>Candidatus Methanoliparum</taxon>
    </lineage>
</organism>
<keyword evidence="9 12" id="KW-0460">Magnesium</keyword>
<dbReference type="SUPFAM" id="SSF46955">
    <property type="entry name" value="Putative DNA-binding domain"/>
    <property type="match status" value="2"/>
</dbReference>
<comment type="subunit">
    <text evidence="12">Tetramer of two alpha and two beta subunits.</text>
</comment>
<feature type="binding site" evidence="12">
    <location>
        <position position="332"/>
    </location>
    <ligand>
        <name>Mg(2+)</name>
        <dbReference type="ChEBI" id="CHEBI:18420"/>
        <note>shared with alpha subunit</note>
    </ligand>
</feature>
<dbReference type="PROSITE" id="PS51483">
    <property type="entry name" value="B5"/>
    <property type="match status" value="1"/>
</dbReference>
<feature type="binding site" evidence="12">
    <location>
        <position position="331"/>
    </location>
    <ligand>
        <name>Mg(2+)</name>
        <dbReference type="ChEBI" id="CHEBI:18420"/>
        <note>shared with alpha subunit</note>
    </ligand>
</feature>
<comment type="cofactor">
    <cofactor evidence="1 12">
        <name>Mg(2+)</name>
        <dbReference type="ChEBI" id="CHEBI:18420"/>
    </cofactor>
</comment>
<dbReference type="EMBL" id="RXIF01000004">
    <property type="protein sequence ID" value="RZN64949.1"/>
    <property type="molecule type" value="Genomic_DNA"/>
</dbReference>
<keyword evidence="4 12" id="KW-0963">Cytoplasm</keyword>
<evidence type="ECO:0000259" key="13">
    <source>
        <dbReference type="PROSITE" id="PS51483"/>
    </source>
</evidence>
<keyword evidence="6 12" id="KW-0479">Metal-binding</keyword>
<dbReference type="Gene3D" id="3.30.56.10">
    <property type="match status" value="2"/>
</dbReference>
<dbReference type="Gene3D" id="3.50.40.10">
    <property type="entry name" value="Phenylalanyl-trna Synthetase, Chain B, domain 3"/>
    <property type="match status" value="1"/>
</dbReference>
<dbReference type="Pfam" id="PF03484">
    <property type="entry name" value="B5"/>
    <property type="match status" value="1"/>
</dbReference>
<dbReference type="GO" id="GO:0003723">
    <property type="term" value="F:RNA binding"/>
    <property type="evidence" value="ECO:0007669"/>
    <property type="project" value="InterPro"/>
</dbReference>
<evidence type="ECO:0000256" key="1">
    <source>
        <dbReference type="ARBA" id="ARBA00001946"/>
    </source>
</evidence>
<dbReference type="InterPro" id="IPR005146">
    <property type="entry name" value="B3/B4_tRNA-bd"/>
</dbReference>
<dbReference type="PANTHER" id="PTHR10947:SF0">
    <property type="entry name" value="PHENYLALANINE--TRNA LIGASE BETA SUBUNIT"/>
    <property type="match status" value="1"/>
</dbReference>
<evidence type="ECO:0000256" key="4">
    <source>
        <dbReference type="ARBA" id="ARBA00022490"/>
    </source>
</evidence>
<dbReference type="Pfam" id="PF03483">
    <property type="entry name" value="B3_4"/>
    <property type="match status" value="1"/>
</dbReference>
<dbReference type="InterPro" id="IPR004531">
    <property type="entry name" value="Phe-tRNA-synth_IIc_bsu_arc_euk"/>
</dbReference>
<dbReference type="SMART" id="SM00873">
    <property type="entry name" value="B3_4"/>
    <property type="match status" value="1"/>
</dbReference>
<evidence type="ECO:0000313" key="15">
    <source>
        <dbReference type="Proteomes" id="UP000317158"/>
    </source>
</evidence>
<keyword evidence="7 12" id="KW-0547">Nucleotide-binding</keyword>
<dbReference type="GO" id="GO:0000287">
    <property type="term" value="F:magnesium ion binding"/>
    <property type="evidence" value="ECO:0007669"/>
    <property type="project" value="InterPro"/>
</dbReference>
<evidence type="ECO:0000256" key="10">
    <source>
        <dbReference type="ARBA" id="ARBA00022917"/>
    </source>
</evidence>
<dbReference type="HAMAP" id="MF_00284">
    <property type="entry name" value="Phe_tRNA_synth_beta2"/>
    <property type="match status" value="1"/>
</dbReference>
<comment type="subcellular location">
    <subcellularLocation>
        <location evidence="2 12">Cytoplasm</location>
    </subcellularLocation>
</comment>